<dbReference type="STRING" id="698492.A0A0E9NAL7"/>
<feature type="region of interest" description="Disordered" evidence="8">
    <location>
        <begin position="889"/>
        <end position="909"/>
    </location>
</feature>
<dbReference type="Gene3D" id="3.30.1490.40">
    <property type="match status" value="1"/>
</dbReference>
<dbReference type="Pfam" id="PF02213">
    <property type="entry name" value="GYF"/>
    <property type="match status" value="1"/>
</dbReference>
<dbReference type="NCBIfam" id="TIGR01349">
    <property type="entry name" value="PDHac_trf_mito"/>
    <property type="match status" value="1"/>
</dbReference>
<dbReference type="FunFam" id="2.40.50.100:FF:000010">
    <property type="entry name" value="Acetyltransferase component of pyruvate dehydrogenase complex"/>
    <property type="match status" value="1"/>
</dbReference>
<dbReference type="Proteomes" id="UP000033140">
    <property type="component" value="Unassembled WGS sequence"/>
</dbReference>
<dbReference type="Pfam" id="PF02817">
    <property type="entry name" value="E3_binding"/>
    <property type="match status" value="1"/>
</dbReference>
<dbReference type="InterPro" id="IPR003016">
    <property type="entry name" value="2-oxoA_DH_lipoyl-BS"/>
</dbReference>
<feature type="compositionally biased region" description="Basic and acidic residues" evidence="8">
    <location>
        <begin position="501"/>
        <end position="512"/>
    </location>
</feature>
<feature type="region of interest" description="Disordered" evidence="8">
    <location>
        <begin position="239"/>
        <end position="319"/>
    </location>
</feature>
<keyword evidence="3 6" id="KW-0450">Lipoyl</keyword>
<dbReference type="FunFam" id="3.30.559.10:FF:000003">
    <property type="entry name" value="Acetyltransferase component of pyruvate dehydrogenase complex"/>
    <property type="match status" value="1"/>
</dbReference>
<dbReference type="Gene3D" id="2.40.50.100">
    <property type="match status" value="1"/>
</dbReference>
<dbReference type="CDD" id="cd06849">
    <property type="entry name" value="lipoyl_domain"/>
    <property type="match status" value="1"/>
</dbReference>
<dbReference type="PROSITE" id="PS50968">
    <property type="entry name" value="BIOTINYL_LIPOYL"/>
    <property type="match status" value="1"/>
</dbReference>
<gene>
    <name evidence="12" type="ORF">G7K_0676-t1</name>
</gene>
<feature type="compositionally biased region" description="Low complexity" evidence="8">
    <location>
        <begin position="306"/>
        <end position="319"/>
    </location>
</feature>
<evidence type="ECO:0000256" key="5">
    <source>
        <dbReference type="ARBA" id="ARBA00023315"/>
    </source>
</evidence>
<feature type="region of interest" description="Disordered" evidence="8">
    <location>
        <begin position="768"/>
        <end position="823"/>
    </location>
</feature>
<dbReference type="GO" id="GO:0045254">
    <property type="term" value="C:pyruvate dehydrogenase complex"/>
    <property type="evidence" value="ECO:0007669"/>
    <property type="project" value="UniProtKB-UniRule"/>
</dbReference>
<protein>
    <recommendedName>
        <fullName evidence="6">Acetyltransferase component of pyruvate dehydrogenase complex</fullName>
        <ecNumber evidence="6">2.3.1.12</ecNumber>
    </recommendedName>
</protein>
<evidence type="ECO:0000256" key="3">
    <source>
        <dbReference type="ARBA" id="ARBA00022823"/>
    </source>
</evidence>
<proteinExistence type="inferred from homology"/>
<dbReference type="Pfam" id="PF00198">
    <property type="entry name" value="2-oxoacid_dh"/>
    <property type="match status" value="1"/>
</dbReference>
<dbReference type="PANTHER" id="PTHR23151">
    <property type="entry name" value="DIHYDROLIPOAMIDE ACETYL/SUCCINYL-TRANSFERASE-RELATED"/>
    <property type="match status" value="1"/>
</dbReference>
<feature type="region of interest" description="Disordered" evidence="8">
    <location>
        <begin position="462"/>
        <end position="513"/>
    </location>
</feature>
<feature type="compositionally biased region" description="Low complexity" evidence="8">
    <location>
        <begin position="889"/>
        <end position="908"/>
    </location>
</feature>
<evidence type="ECO:0000313" key="13">
    <source>
        <dbReference type="Proteomes" id="UP000033140"/>
    </source>
</evidence>
<feature type="compositionally biased region" description="Polar residues" evidence="8">
    <location>
        <begin position="288"/>
        <end position="300"/>
    </location>
</feature>
<dbReference type="SMART" id="SM00444">
    <property type="entry name" value="GYF"/>
    <property type="match status" value="1"/>
</dbReference>
<sequence length="1986" mass="211579">MTFLFLATAGYIIIRYISRTTIILSPIFLCPSRSLPSFSAVSSPYSSHRMACPHAFVDAFTSQSFPYTAHCTFNGRIRVMLSPFNNIRPSSLRALVFWLTSAASSTTMFMNSSKPCTKPLVTSTKECAQKVSYPNLSLHASLGLFVEPDLYCCSLYDSVSQCHQPPCLWSHLLQELEDQVDGWNHHTLLSAAHLDCMSSMSSEVYRVYRRYRLFAVPGASPEITLISAGITSTKIRSIQTHSPQKQHLEHSSPSIMSTTTANNTMNFGPEWMRRAPLSSARASPPPVQTTQHQRSGSGSYSAVLASPTSLHPSSPSSIPVQLTDPAHPFRYSRTEMLTVFDGLREKLTANPSFPLEMERLEIVTSEEVLEPVSEVSMTDVEKKVYGGQLGVNSEVKRREPATPGGISSPRNERFAALGSPRGEKATFGRRNGAKNTPGAALRQSTRRGDYFSGALGGAEGWATPSANAAQGGGSGTFEGGVFRGPDDAKGLEDSPIEEEQELKGAETPKQESSRLAVGGGAFDILAPVGGRGVSRLAKFGITKSEAQPAAPSADEGSSLLADRDFDDDVLREVMAVAADQSRPDSANGMERLQSRFAAQTLAGGAANSLDFGEGRVDRVDRDPFNAAPRTGLGGIFGSPAEEAQAQTPAQPRGVGDVGGSVGGLFEHPIVPSQPTLPPAPPQTTRVMNMPDKLKWLYRDPTGAIQGPFSGLEMHDWYKAGFFQPNLLVKREEDNEFEPLSVLVRRIGNQREPFLVPLPSRTMLAPIPAKGWGSGNQGASGTTTPGGSMLGAVQAAATPGSGWESTRWEPQQPPFANSFPSFGTTLTADQQNALERRKQEEQYLMARQREILQQQQQQQLYASYLQQHHSSAMLQPSPLDLLRGQQQQRELTLLQQQQQQQAQAQRSAAPSPFLTPAAVASPTLANGILGGLSSWAQGSGLQQAALLAQAAQQQAQAQAQSPWGSTAVLRDARDALQEQVESPIAAAHALAERQGLNTSQTDLLTSVAKEMEEAEMEAAMARADDSFFEDEEEEKAADGYERLPDSPFDEEMEVVAPTEKIAIPKEEFEGFNDETEISVVESPAAEMEKEETPESSVVTVQATPLTLAPVPAATPSIAPWAVAAQPEKKAAQKKPTLREIQELEAKKAEQKRAIEKQQAEAALAAEIAQAQLAAQQAASAQLPSNAKWGSDAGPAPANIATLVNAQPVVSSYPAPAPWAAKPAPAAATSTGKKTLAQIQKEEEDAAKKKQAALLQAQKAAGIPPVVVGKSYANAGANSAAVRGAAPVAAGPGWTTVGASGKVSAPPAAVKAAPVVKPVVQAAPVVRAVAAPTVVKPVVAPVVKAPQVPKPAVGPSAATAGGAQLSEGFMNWAHSALKGLKIDIDDFLQMIIQMPVNDPFTAEIISDSVYASSTTIDGRRFAEEFTRRRKSDHLGANASAAAPVSNGGGWNDVVSKAGSKGAAAQGPEWNAAFKVVAKKGGSKKLRRREEPSKQQQLVLSFAIHIESKIMSAAMRFSQVRLTAKAVSSGVSARSLASVMGTQIRHFSRSSYAQKSFPDHQVINMPALSPTMTQGGIGVWGKKPGDNIQPGDVLVEIETDKAQMDFEFQEEGYLAKVLMESGSKDVPVGNPIAVLVENESDVAAFADFTIEDAGGAKAAEAPKEEAKEQPKEEKKEEKAAAPKAEAPQKKADETPSKPLERIAASPIARRIASEKGIPLSQIKGSGPNGRIILKDVEAYKVPAAAAASAPAPAAASPGAAFTDVPVSNMRRVIGQRLQESKQTAPHYYVTSEISMDKINKLRAALNAQADGKYKLSVNDFVIKAAAQALKEVPECNSAWYGEFIRQHHTADISVAVATPTGLITPIIKSAEARGLASISNSMKDLGKRAKDGKLKPEEYQGGSFTISNLGMFGVDSFTAIINPPQSCILAVGATKDVVVVDPTSEKGFKVEPKMKCTLSSDHRTVDGAVGAQFLKAFKKYMENPLALML</sequence>
<feature type="compositionally biased region" description="Polar residues" evidence="8">
    <location>
        <begin position="813"/>
        <end position="823"/>
    </location>
</feature>
<evidence type="ECO:0000259" key="11">
    <source>
        <dbReference type="PROSITE" id="PS51826"/>
    </source>
</evidence>
<accession>A0A0E9NAL7</accession>
<dbReference type="EMBL" id="BACD03000004">
    <property type="protein sequence ID" value="GAO46445.1"/>
    <property type="molecule type" value="Genomic_DNA"/>
</dbReference>
<dbReference type="InterPro" id="IPR035445">
    <property type="entry name" value="GYF-like_dom_sf"/>
</dbReference>
<dbReference type="SUPFAM" id="SSF55277">
    <property type="entry name" value="GYF domain"/>
    <property type="match status" value="1"/>
</dbReference>
<feature type="compositionally biased region" description="Low complexity" evidence="8">
    <location>
        <begin position="1216"/>
        <end position="1226"/>
    </location>
</feature>
<dbReference type="InterPro" id="IPR023213">
    <property type="entry name" value="CAT-like_dom_sf"/>
</dbReference>
<dbReference type="PROSITE" id="PS00189">
    <property type="entry name" value="LIPOYL"/>
    <property type="match status" value="1"/>
</dbReference>
<dbReference type="SUPFAM" id="SSF47005">
    <property type="entry name" value="Peripheral subunit-binding domain of 2-oxo acid dehydrogenase complex"/>
    <property type="match status" value="1"/>
</dbReference>
<keyword evidence="13" id="KW-1185">Reference proteome</keyword>
<dbReference type="PROSITE" id="PS50829">
    <property type="entry name" value="GYF"/>
    <property type="match status" value="1"/>
</dbReference>
<dbReference type="EC" id="2.3.1.12" evidence="6"/>
<dbReference type="InterPro" id="IPR011053">
    <property type="entry name" value="Single_hybrid_motif"/>
</dbReference>
<comment type="caution">
    <text evidence="12">The sequence shown here is derived from an EMBL/GenBank/DDBJ whole genome shotgun (WGS) entry which is preliminary data.</text>
</comment>
<dbReference type="InterPro" id="IPR000089">
    <property type="entry name" value="Biotin_lipoyl"/>
</dbReference>
<keyword evidence="7" id="KW-0175">Coiled coil</keyword>
<dbReference type="Gene3D" id="4.10.320.10">
    <property type="entry name" value="E3-binding domain"/>
    <property type="match status" value="1"/>
</dbReference>
<dbReference type="InterPro" id="IPR003169">
    <property type="entry name" value="GYF"/>
</dbReference>
<evidence type="ECO:0000256" key="4">
    <source>
        <dbReference type="ARBA" id="ARBA00022946"/>
    </source>
</evidence>
<evidence type="ECO:0000259" key="9">
    <source>
        <dbReference type="PROSITE" id="PS50829"/>
    </source>
</evidence>
<evidence type="ECO:0000313" key="12">
    <source>
        <dbReference type="EMBL" id="GAO46445.1"/>
    </source>
</evidence>
<dbReference type="InterPro" id="IPR006257">
    <property type="entry name" value="LAT1"/>
</dbReference>
<comment type="catalytic activity">
    <reaction evidence="6">
        <text>N(6)-[(R)-dihydrolipoyl]-L-lysyl-[protein] + acetyl-CoA = N(6)-[(R)-S(8)-acetyldihydrolipoyl]-L-lysyl-[protein] + CoA</text>
        <dbReference type="Rhea" id="RHEA:17017"/>
        <dbReference type="Rhea" id="RHEA-COMP:10475"/>
        <dbReference type="Rhea" id="RHEA-COMP:10478"/>
        <dbReference type="ChEBI" id="CHEBI:57287"/>
        <dbReference type="ChEBI" id="CHEBI:57288"/>
        <dbReference type="ChEBI" id="CHEBI:83100"/>
        <dbReference type="ChEBI" id="CHEBI:83111"/>
        <dbReference type="EC" id="2.3.1.12"/>
    </reaction>
</comment>
<dbReference type="Gene3D" id="3.30.559.10">
    <property type="entry name" value="Chloramphenicol acetyltransferase-like domain"/>
    <property type="match status" value="1"/>
</dbReference>
<keyword evidence="4" id="KW-0809">Transit peptide</keyword>
<dbReference type="GO" id="GO:0006086">
    <property type="term" value="P:pyruvate decarboxylation to acetyl-CoA"/>
    <property type="evidence" value="ECO:0007669"/>
    <property type="project" value="InterPro"/>
</dbReference>
<comment type="subcellular location">
    <subcellularLocation>
        <location evidence="6">Mitochondrion</location>
    </subcellularLocation>
</comment>
<evidence type="ECO:0000259" key="10">
    <source>
        <dbReference type="PROSITE" id="PS50968"/>
    </source>
</evidence>
<dbReference type="InterPro" id="IPR045257">
    <property type="entry name" value="E2/Pdx1"/>
</dbReference>
<evidence type="ECO:0000256" key="6">
    <source>
        <dbReference type="RuleBase" id="RU361137"/>
    </source>
</evidence>
<evidence type="ECO:0000256" key="7">
    <source>
        <dbReference type="SAM" id="Coils"/>
    </source>
</evidence>
<feature type="domain" description="Peripheral subunit-binding (PSBD)" evidence="11">
    <location>
        <begin position="1700"/>
        <end position="1737"/>
    </location>
</feature>
<comment type="function">
    <text evidence="6">The pyruvate dehydrogenase complex catalyzes the overall conversion of pyruvate to acetyl-CoA and CO(2).</text>
</comment>
<keyword evidence="2 6" id="KW-0808">Transferase</keyword>
<dbReference type="PROSITE" id="PS51826">
    <property type="entry name" value="PSBD"/>
    <property type="match status" value="1"/>
</dbReference>
<reference evidence="12 13" key="3">
    <citation type="journal article" date="2015" name="Genome Announc.">
        <title>Draft Genome Sequence of the Archiascomycetous Yeast Saitoella complicata.</title>
        <authorList>
            <person name="Yamauchi K."/>
            <person name="Kondo S."/>
            <person name="Hamamoto M."/>
            <person name="Takahashi Y."/>
            <person name="Ogura Y."/>
            <person name="Hayashi T."/>
            <person name="Nishida H."/>
        </authorList>
    </citation>
    <scope>NUCLEOTIDE SEQUENCE [LARGE SCALE GENOMIC DNA]</scope>
    <source>
        <strain evidence="12 13">NRRL Y-17804</strain>
    </source>
</reference>
<feature type="region of interest" description="Disordered" evidence="8">
    <location>
        <begin position="1215"/>
        <end position="1241"/>
    </location>
</feature>
<comment type="cofactor">
    <cofactor evidence="6">
        <name>(R)-lipoate</name>
        <dbReference type="ChEBI" id="CHEBI:83088"/>
    </cofactor>
    <text evidence="6">Binds 1 lipoyl cofactor covalently.</text>
</comment>
<keyword evidence="5 6" id="KW-0012">Acyltransferase</keyword>
<dbReference type="SUPFAM" id="SSF52777">
    <property type="entry name" value="CoA-dependent acyltransferases"/>
    <property type="match status" value="1"/>
</dbReference>
<evidence type="ECO:0000256" key="8">
    <source>
        <dbReference type="SAM" id="MobiDB-lite"/>
    </source>
</evidence>
<dbReference type="SUPFAM" id="SSF51230">
    <property type="entry name" value="Single hybrid motif"/>
    <property type="match status" value="1"/>
</dbReference>
<feature type="domain" description="Lipoyl-binding" evidence="10">
    <location>
        <begin position="1557"/>
        <end position="1633"/>
    </location>
</feature>
<dbReference type="Pfam" id="PF00364">
    <property type="entry name" value="Biotin_lipoyl"/>
    <property type="match status" value="1"/>
</dbReference>
<feature type="domain" description="GYF" evidence="9">
    <location>
        <begin position="692"/>
        <end position="747"/>
    </location>
</feature>
<feature type="coiled-coil region" evidence="7">
    <location>
        <begin position="1136"/>
        <end position="1164"/>
    </location>
</feature>
<organism evidence="12 13">
    <name type="scientific">Saitoella complicata (strain BCRC 22490 / CBS 7301 / JCM 7358 / NBRC 10748 / NRRL Y-17804)</name>
    <dbReference type="NCBI Taxonomy" id="698492"/>
    <lineage>
        <taxon>Eukaryota</taxon>
        <taxon>Fungi</taxon>
        <taxon>Dikarya</taxon>
        <taxon>Ascomycota</taxon>
        <taxon>Taphrinomycotina</taxon>
        <taxon>Taphrinomycotina incertae sedis</taxon>
        <taxon>Saitoella</taxon>
    </lineage>
</organism>
<reference evidence="12 13" key="2">
    <citation type="journal article" date="2014" name="J. Gen. Appl. Microbiol.">
        <title>The early diverging ascomycetous budding yeast Saitoella complicata has three histone deacetylases belonging to the Clr6, Hos2, and Rpd3 lineages.</title>
        <authorList>
            <person name="Nishida H."/>
            <person name="Matsumoto T."/>
            <person name="Kondo S."/>
            <person name="Hamamoto M."/>
            <person name="Yoshikawa H."/>
        </authorList>
    </citation>
    <scope>NUCLEOTIDE SEQUENCE [LARGE SCALE GENOMIC DNA]</scope>
    <source>
        <strain evidence="12 13">NRRL Y-17804</strain>
    </source>
</reference>
<reference evidence="12 13" key="1">
    <citation type="journal article" date="2011" name="J. Gen. Appl. Microbiol.">
        <title>Draft genome sequencing of the enigmatic yeast Saitoella complicata.</title>
        <authorList>
            <person name="Nishida H."/>
            <person name="Hamamoto M."/>
            <person name="Sugiyama J."/>
        </authorList>
    </citation>
    <scope>NUCLEOTIDE SEQUENCE [LARGE SCALE GENOMIC DNA]</scope>
    <source>
        <strain evidence="12 13">NRRL Y-17804</strain>
    </source>
</reference>
<dbReference type="GO" id="GO:0005739">
    <property type="term" value="C:mitochondrion"/>
    <property type="evidence" value="ECO:0007669"/>
    <property type="project" value="UniProtKB-SubCell"/>
</dbReference>
<evidence type="ECO:0000256" key="2">
    <source>
        <dbReference type="ARBA" id="ARBA00022679"/>
    </source>
</evidence>
<dbReference type="PANTHER" id="PTHR23151:SF90">
    <property type="entry name" value="DIHYDROLIPOYLLYSINE-RESIDUE ACETYLTRANSFERASE COMPONENT OF PYRUVATE DEHYDROGENASE COMPLEX, MITOCHONDRIAL-RELATED"/>
    <property type="match status" value="1"/>
</dbReference>
<feature type="region of interest" description="Disordered" evidence="8">
    <location>
        <begin position="1653"/>
        <end position="1695"/>
    </location>
</feature>
<dbReference type="InterPro" id="IPR004167">
    <property type="entry name" value="PSBD"/>
</dbReference>
<dbReference type="CDD" id="cd00072">
    <property type="entry name" value="GYF"/>
    <property type="match status" value="1"/>
</dbReference>
<feature type="region of interest" description="Disordered" evidence="8">
    <location>
        <begin position="394"/>
        <end position="446"/>
    </location>
</feature>
<feature type="compositionally biased region" description="Gly residues" evidence="8">
    <location>
        <begin position="470"/>
        <end position="482"/>
    </location>
</feature>
<comment type="similarity">
    <text evidence="1 6">Belongs to the 2-oxoacid dehydrogenase family.</text>
</comment>
<name>A0A0E9NAL7_SAICN</name>
<feature type="compositionally biased region" description="Polar residues" evidence="8">
    <location>
        <begin position="239"/>
        <end position="266"/>
    </location>
</feature>
<dbReference type="InterPro" id="IPR001078">
    <property type="entry name" value="2-oxoacid_DH_actylTfrase"/>
</dbReference>
<dbReference type="GO" id="GO:0004742">
    <property type="term" value="F:dihydrolipoyllysine-residue acetyltransferase activity"/>
    <property type="evidence" value="ECO:0007669"/>
    <property type="project" value="UniProtKB-UniRule"/>
</dbReference>
<feature type="compositionally biased region" description="Basic and acidic residues" evidence="8">
    <location>
        <begin position="1657"/>
        <end position="1695"/>
    </location>
</feature>
<dbReference type="InterPro" id="IPR036625">
    <property type="entry name" value="E3-bd_dom_sf"/>
</dbReference>
<evidence type="ECO:0000256" key="1">
    <source>
        <dbReference type="ARBA" id="ARBA00007317"/>
    </source>
</evidence>